<dbReference type="GeneID" id="25985753"/>
<evidence type="ECO:0000256" key="1">
    <source>
        <dbReference type="SAM" id="MobiDB-lite"/>
    </source>
</evidence>
<dbReference type="HOGENOM" id="CLU_1696752_0_0_1"/>
<protein>
    <submittedName>
        <fullName evidence="2">Uncharacterized protein</fullName>
    </submittedName>
</protein>
<sequence length="155" mass="17009">MYDSDVIYQPNPVAFQRPMFSSSFSSPAACSFNSTATSAPASASGSPSPPPTLLKPSHSLSKKHRPQMPKKMSSTTGKHKSVQVSLEVKVERSKGFHAFFVPLARSMPPAPPSSPVLAHSDGKDFPEWSLDGERKGEERWVEDIEQPPQQRMDLD</sequence>
<dbReference type="Proteomes" id="UP000002748">
    <property type="component" value="Unassembled WGS sequence"/>
</dbReference>
<proteinExistence type="predicted"/>
<name>J6EVR1_TRIAS</name>
<gene>
    <name evidence="2" type="ORF">A1Q1_02239</name>
</gene>
<dbReference type="RefSeq" id="XP_014180659.1">
    <property type="nucleotide sequence ID" value="XM_014325184.1"/>
</dbReference>
<feature type="compositionally biased region" description="Basic and acidic residues" evidence="1">
    <location>
        <begin position="120"/>
        <end position="142"/>
    </location>
</feature>
<dbReference type="VEuPathDB" id="FungiDB:A1Q1_02239"/>
<reference evidence="2 3" key="1">
    <citation type="journal article" date="2012" name="Eukaryot. Cell">
        <title>Draft genome sequence of CBS 2479, the standard type strain of Trichosporon asahii.</title>
        <authorList>
            <person name="Yang R.Y."/>
            <person name="Li H.T."/>
            <person name="Zhu H."/>
            <person name="Zhou G.P."/>
            <person name="Wang M."/>
            <person name="Wang L."/>
        </authorList>
    </citation>
    <scope>NUCLEOTIDE SEQUENCE [LARGE SCALE GENOMIC DNA]</scope>
    <source>
        <strain evidence="3">ATCC 90039 / CBS 2479 / JCM 2466 / KCTC 7840 / NCYC 2677 / UAMH 7654</strain>
    </source>
</reference>
<feature type="compositionally biased region" description="Low complexity" evidence="1">
    <location>
        <begin position="22"/>
        <end position="46"/>
    </location>
</feature>
<accession>J6EVR1</accession>
<dbReference type="OrthoDB" id="2596611at2759"/>
<organism evidence="2 3">
    <name type="scientific">Trichosporon asahii var. asahii (strain ATCC 90039 / CBS 2479 / JCM 2466 / KCTC 7840 / NBRC 103889/ NCYC 2677 / UAMH 7654)</name>
    <name type="common">Yeast</name>
    <dbReference type="NCBI Taxonomy" id="1186058"/>
    <lineage>
        <taxon>Eukaryota</taxon>
        <taxon>Fungi</taxon>
        <taxon>Dikarya</taxon>
        <taxon>Basidiomycota</taxon>
        <taxon>Agaricomycotina</taxon>
        <taxon>Tremellomycetes</taxon>
        <taxon>Trichosporonales</taxon>
        <taxon>Trichosporonaceae</taxon>
        <taxon>Trichosporon</taxon>
    </lineage>
</organism>
<evidence type="ECO:0000313" key="2">
    <source>
        <dbReference type="EMBL" id="EJT48694.1"/>
    </source>
</evidence>
<dbReference type="AlphaFoldDB" id="J6EVR1"/>
<dbReference type="KEGG" id="tasa:A1Q1_02239"/>
<dbReference type="EMBL" id="ALBS01000193">
    <property type="protein sequence ID" value="EJT48694.1"/>
    <property type="molecule type" value="Genomic_DNA"/>
</dbReference>
<feature type="region of interest" description="Disordered" evidence="1">
    <location>
        <begin position="22"/>
        <end position="85"/>
    </location>
</feature>
<evidence type="ECO:0000313" key="3">
    <source>
        <dbReference type="Proteomes" id="UP000002748"/>
    </source>
</evidence>
<feature type="region of interest" description="Disordered" evidence="1">
    <location>
        <begin position="104"/>
        <end position="155"/>
    </location>
</feature>
<comment type="caution">
    <text evidence="2">The sequence shown here is derived from an EMBL/GenBank/DDBJ whole genome shotgun (WGS) entry which is preliminary data.</text>
</comment>